<reference evidence="3 4" key="1">
    <citation type="submission" date="2011-08" db="EMBL/GenBank/DDBJ databases">
        <title>The Genome Sequence of Oribacterium sp. ACB7.</title>
        <authorList>
            <consortium name="The Broad Institute Genome Sequencing Platform"/>
            <person name="Earl A."/>
            <person name="Ward D."/>
            <person name="Feldgarden M."/>
            <person name="Gevers D."/>
            <person name="Sizova M."/>
            <person name="Hazen A."/>
            <person name="Epstein S."/>
            <person name="Young S.K."/>
            <person name="Zeng Q."/>
            <person name="Gargeya S."/>
            <person name="Fitzgerald M."/>
            <person name="Haas B."/>
            <person name="Abouelleil A."/>
            <person name="Alvarado L."/>
            <person name="Arachchi H.M."/>
            <person name="Berlin A."/>
            <person name="Brown A."/>
            <person name="Chapman S.B."/>
            <person name="Chen Z."/>
            <person name="Dunbar C."/>
            <person name="Freedman E."/>
            <person name="Gearin G."/>
            <person name="Gellesch M."/>
            <person name="Goldberg J."/>
            <person name="Griggs A."/>
            <person name="Gujja S."/>
            <person name="Heiman D."/>
            <person name="Howarth C."/>
            <person name="Larson L."/>
            <person name="Lui A."/>
            <person name="MacDonald P.J.P."/>
            <person name="Montmayeur A."/>
            <person name="Murphy C."/>
            <person name="Neiman D."/>
            <person name="Pearson M."/>
            <person name="Priest M."/>
            <person name="Roberts A."/>
            <person name="Saif S."/>
            <person name="Shea T."/>
            <person name="Shenoy N."/>
            <person name="Sisk P."/>
            <person name="Stolte C."/>
            <person name="Sykes S."/>
            <person name="Wortman J."/>
            <person name="Nusbaum C."/>
            <person name="Birren B."/>
        </authorList>
    </citation>
    <scope>NUCLEOTIDE SEQUENCE [LARGE SCALE GENOMIC DNA]</scope>
    <source>
        <strain evidence="3 4">ACB7</strain>
    </source>
</reference>
<accession>G9WUZ5</accession>
<dbReference type="PANTHER" id="PTHR42879:SF2">
    <property type="entry name" value="3-OXOACYL-[ACYL-CARRIER-PROTEIN] REDUCTASE FABG"/>
    <property type="match status" value="1"/>
</dbReference>
<dbReference type="Pfam" id="PF00106">
    <property type="entry name" value="adh_short"/>
    <property type="match status" value="1"/>
</dbReference>
<dbReference type="RefSeq" id="WP_009536592.1">
    <property type="nucleotide sequence ID" value="NZ_JH414504.1"/>
</dbReference>
<evidence type="ECO:0000256" key="1">
    <source>
        <dbReference type="ARBA" id="ARBA00006484"/>
    </source>
</evidence>
<dbReference type="PANTHER" id="PTHR42879">
    <property type="entry name" value="3-OXOACYL-(ACYL-CARRIER-PROTEIN) REDUCTASE"/>
    <property type="match status" value="1"/>
</dbReference>
<evidence type="ECO:0000256" key="2">
    <source>
        <dbReference type="ARBA" id="ARBA00023221"/>
    </source>
</evidence>
<evidence type="ECO:0000313" key="3">
    <source>
        <dbReference type="EMBL" id="EHL11396.1"/>
    </source>
</evidence>
<keyword evidence="2" id="KW-0443">Lipid metabolism</keyword>
<dbReference type="Pfam" id="PF13561">
    <property type="entry name" value="adh_short_C2"/>
    <property type="match status" value="1"/>
</dbReference>
<dbReference type="CDD" id="cd05233">
    <property type="entry name" value="SDR_c"/>
    <property type="match status" value="1"/>
</dbReference>
<dbReference type="AlphaFoldDB" id="G9WUZ5"/>
<protein>
    <recommendedName>
        <fullName evidence="5">3-oxoacyl-[acyl-carrier-protein] reductase</fullName>
    </recommendedName>
</protein>
<dbReference type="EMBL" id="AFZD01000017">
    <property type="protein sequence ID" value="EHL11396.1"/>
    <property type="molecule type" value="Genomic_DNA"/>
</dbReference>
<dbReference type="Proteomes" id="UP000003527">
    <property type="component" value="Unassembled WGS sequence"/>
</dbReference>
<comment type="caution">
    <text evidence="3">The sequence shown here is derived from an EMBL/GenBank/DDBJ whole genome shotgun (WGS) entry which is preliminary data.</text>
</comment>
<sequence>MKLAIITGASRGIGRSAAKAFAKEGYTLLLNCEKNIALLEELKTEIEGSFPESQLARRRVYDEKCTVDKLSPMEITLKEGSFSSAFLEGYFHAKETERVEIDELVLIINQGKSVLRLTQEYSADETDSLLQANLLEPFQLVQRMIPYLLRVKEGRILFSSSVWGNVGSSMESLYSLTKGGINSFVKALGKELAPSHIAVNAVAFGAIDTDMNAWLTEEERSSLEEEIPYGRMATVEEAADFLLLLSKAPLYLTAQVIPFDGGWI</sequence>
<evidence type="ECO:0008006" key="5">
    <source>
        <dbReference type="Google" id="ProtNLM"/>
    </source>
</evidence>
<proteinExistence type="inferred from homology"/>
<evidence type="ECO:0000313" key="4">
    <source>
        <dbReference type="Proteomes" id="UP000003527"/>
    </source>
</evidence>
<dbReference type="PRINTS" id="PR00081">
    <property type="entry name" value="GDHRDH"/>
</dbReference>
<dbReference type="SUPFAM" id="SSF51735">
    <property type="entry name" value="NAD(P)-binding Rossmann-fold domains"/>
    <property type="match status" value="1"/>
</dbReference>
<keyword evidence="4" id="KW-1185">Reference proteome</keyword>
<gene>
    <name evidence="3" type="ORF">HMPREF9624_00729</name>
</gene>
<dbReference type="InterPro" id="IPR050259">
    <property type="entry name" value="SDR"/>
</dbReference>
<name>G9WUZ5_9FIRM</name>
<dbReference type="PATRIC" id="fig|796944.3.peg.1447"/>
<dbReference type="InterPro" id="IPR002347">
    <property type="entry name" value="SDR_fam"/>
</dbReference>
<organism evidence="3 4">
    <name type="scientific">Oribacterium asaccharolyticum ACB7</name>
    <dbReference type="NCBI Taxonomy" id="796944"/>
    <lineage>
        <taxon>Bacteria</taxon>
        <taxon>Bacillati</taxon>
        <taxon>Bacillota</taxon>
        <taxon>Clostridia</taxon>
        <taxon>Lachnospirales</taxon>
        <taxon>Lachnospiraceae</taxon>
        <taxon>Oribacterium</taxon>
    </lineage>
</organism>
<keyword evidence="2" id="KW-0753">Steroid metabolism</keyword>
<dbReference type="GO" id="GO:0008202">
    <property type="term" value="P:steroid metabolic process"/>
    <property type="evidence" value="ECO:0007669"/>
    <property type="project" value="UniProtKB-KW"/>
</dbReference>
<dbReference type="HOGENOM" id="CLU_010194_1_3_9"/>
<dbReference type="Gene3D" id="3.40.50.720">
    <property type="entry name" value="NAD(P)-binding Rossmann-like Domain"/>
    <property type="match status" value="1"/>
</dbReference>
<comment type="similarity">
    <text evidence="1">Belongs to the short-chain dehydrogenases/reductases (SDR) family.</text>
</comment>
<dbReference type="InterPro" id="IPR036291">
    <property type="entry name" value="NAD(P)-bd_dom_sf"/>
</dbReference>